<protein>
    <submittedName>
        <fullName evidence="2">Uncharacterized protein</fullName>
    </submittedName>
</protein>
<reference evidence="2 3" key="1">
    <citation type="journal article" date="2016" name="Nat. Commun.">
        <title>Ectomycorrhizal ecology is imprinted in the genome of the dominant symbiotic fungus Cenococcum geophilum.</title>
        <authorList>
            <consortium name="DOE Joint Genome Institute"/>
            <person name="Peter M."/>
            <person name="Kohler A."/>
            <person name="Ohm R.A."/>
            <person name="Kuo A."/>
            <person name="Krutzmann J."/>
            <person name="Morin E."/>
            <person name="Arend M."/>
            <person name="Barry K.W."/>
            <person name="Binder M."/>
            <person name="Choi C."/>
            <person name="Clum A."/>
            <person name="Copeland A."/>
            <person name="Grisel N."/>
            <person name="Haridas S."/>
            <person name="Kipfer T."/>
            <person name="LaButti K."/>
            <person name="Lindquist E."/>
            <person name="Lipzen A."/>
            <person name="Maire R."/>
            <person name="Meier B."/>
            <person name="Mihaltcheva S."/>
            <person name="Molinier V."/>
            <person name="Murat C."/>
            <person name="Poggeler S."/>
            <person name="Quandt C.A."/>
            <person name="Sperisen C."/>
            <person name="Tritt A."/>
            <person name="Tisserant E."/>
            <person name="Crous P.W."/>
            <person name="Henrissat B."/>
            <person name="Nehls U."/>
            <person name="Egli S."/>
            <person name="Spatafora J.W."/>
            <person name="Grigoriev I.V."/>
            <person name="Martin F.M."/>
        </authorList>
    </citation>
    <scope>NUCLEOTIDE SEQUENCE [LARGE SCALE GENOMIC DNA]</scope>
    <source>
        <strain evidence="2 3">CBS 459.81</strain>
    </source>
</reference>
<feature type="compositionally biased region" description="Polar residues" evidence="1">
    <location>
        <begin position="179"/>
        <end position="195"/>
    </location>
</feature>
<dbReference type="EMBL" id="KV745556">
    <property type="protein sequence ID" value="OCK74112.1"/>
    <property type="molecule type" value="Genomic_DNA"/>
</dbReference>
<dbReference type="Proteomes" id="UP000250266">
    <property type="component" value="Unassembled WGS sequence"/>
</dbReference>
<proteinExistence type="predicted"/>
<evidence type="ECO:0000313" key="2">
    <source>
        <dbReference type="EMBL" id="OCK74112.1"/>
    </source>
</evidence>
<keyword evidence="3" id="KW-1185">Reference proteome</keyword>
<name>A0A8E2DYQ6_9PEZI</name>
<organism evidence="2 3">
    <name type="scientific">Lepidopterella palustris CBS 459.81</name>
    <dbReference type="NCBI Taxonomy" id="1314670"/>
    <lineage>
        <taxon>Eukaryota</taxon>
        <taxon>Fungi</taxon>
        <taxon>Dikarya</taxon>
        <taxon>Ascomycota</taxon>
        <taxon>Pezizomycotina</taxon>
        <taxon>Dothideomycetes</taxon>
        <taxon>Pleosporomycetidae</taxon>
        <taxon>Mytilinidiales</taxon>
        <taxon>Argynnaceae</taxon>
        <taxon>Lepidopterella</taxon>
    </lineage>
</organism>
<accession>A0A8E2DYQ6</accession>
<evidence type="ECO:0000256" key="1">
    <source>
        <dbReference type="SAM" id="MobiDB-lite"/>
    </source>
</evidence>
<dbReference type="AlphaFoldDB" id="A0A8E2DYQ6"/>
<sequence>MVMLQLACAPEHSRPGTHLRGVILYWIGGKVLGIIVEGVPGVRIIKGVSKPMLIAFWDSSDDISAQAEMKRAEEILLLSDSACVDTVMYTGTVMCTLNWVQKNCRALKYHSIPITRELKEAALVCHALLAMKIPDADSKLLNSLRDRISGEILPVESHGHVQKLLPHDDAIYKHMADNSPPTRSEKTWLSSPDSW</sequence>
<feature type="region of interest" description="Disordered" evidence="1">
    <location>
        <begin position="175"/>
        <end position="195"/>
    </location>
</feature>
<gene>
    <name evidence="2" type="ORF">K432DRAFT_410133</name>
</gene>
<evidence type="ECO:0000313" key="3">
    <source>
        <dbReference type="Proteomes" id="UP000250266"/>
    </source>
</evidence>